<evidence type="ECO:0000259" key="2">
    <source>
        <dbReference type="Pfam" id="PF03972"/>
    </source>
</evidence>
<organism evidence="4 5">
    <name type="scientific">Periconia macrospinosa</name>
    <dbReference type="NCBI Taxonomy" id="97972"/>
    <lineage>
        <taxon>Eukaryota</taxon>
        <taxon>Fungi</taxon>
        <taxon>Dikarya</taxon>
        <taxon>Ascomycota</taxon>
        <taxon>Pezizomycotina</taxon>
        <taxon>Dothideomycetes</taxon>
        <taxon>Pleosporomycetidae</taxon>
        <taxon>Pleosporales</taxon>
        <taxon>Massarineae</taxon>
        <taxon>Periconiaceae</taxon>
        <taxon>Periconia</taxon>
    </lineage>
</organism>
<dbReference type="Pfam" id="PF19305">
    <property type="entry name" value="MmgE_PrpD_C"/>
    <property type="match status" value="1"/>
</dbReference>
<dbReference type="SUPFAM" id="SSF103378">
    <property type="entry name" value="2-methylcitrate dehydratase PrpD"/>
    <property type="match status" value="1"/>
</dbReference>
<evidence type="ECO:0000256" key="1">
    <source>
        <dbReference type="ARBA" id="ARBA00006174"/>
    </source>
</evidence>
<dbReference type="GO" id="GO:0016829">
    <property type="term" value="F:lyase activity"/>
    <property type="evidence" value="ECO:0007669"/>
    <property type="project" value="InterPro"/>
</dbReference>
<dbReference type="Gene3D" id="3.30.1330.120">
    <property type="entry name" value="2-methylcitrate dehydratase PrpD"/>
    <property type="match status" value="1"/>
</dbReference>
<comment type="similarity">
    <text evidence="1">Belongs to the PrpD family.</text>
</comment>
<dbReference type="STRING" id="97972.A0A2V1DWL1"/>
<dbReference type="OrthoDB" id="10267976at2759"/>
<dbReference type="InterPro" id="IPR045337">
    <property type="entry name" value="MmgE_PrpD_C"/>
</dbReference>
<keyword evidence="5" id="KW-1185">Reference proteome</keyword>
<reference evidence="4 5" key="1">
    <citation type="journal article" date="2018" name="Sci. Rep.">
        <title>Comparative genomics provides insights into the lifestyle and reveals functional heterogeneity of dark septate endophytic fungi.</title>
        <authorList>
            <person name="Knapp D.G."/>
            <person name="Nemeth J.B."/>
            <person name="Barry K."/>
            <person name="Hainaut M."/>
            <person name="Henrissat B."/>
            <person name="Johnson J."/>
            <person name="Kuo A."/>
            <person name="Lim J.H.P."/>
            <person name="Lipzen A."/>
            <person name="Nolan M."/>
            <person name="Ohm R.A."/>
            <person name="Tamas L."/>
            <person name="Grigoriev I.V."/>
            <person name="Spatafora J.W."/>
            <person name="Nagy L.G."/>
            <person name="Kovacs G.M."/>
        </authorList>
    </citation>
    <scope>NUCLEOTIDE SEQUENCE [LARGE SCALE GENOMIC DNA]</scope>
    <source>
        <strain evidence="4 5">DSE2036</strain>
    </source>
</reference>
<evidence type="ECO:0000259" key="3">
    <source>
        <dbReference type="Pfam" id="PF19305"/>
    </source>
</evidence>
<protein>
    <submittedName>
        <fullName evidence="4">Putative immune-responsive protein</fullName>
    </submittedName>
</protein>
<dbReference type="InterPro" id="IPR036148">
    <property type="entry name" value="MmgE/PrpD_sf"/>
</dbReference>
<dbReference type="Pfam" id="PF03972">
    <property type="entry name" value="MmgE_PrpD_N"/>
    <property type="match status" value="1"/>
</dbReference>
<dbReference type="InterPro" id="IPR045336">
    <property type="entry name" value="MmgE_PrpD_N"/>
</dbReference>
<proteinExistence type="inferred from homology"/>
<feature type="domain" description="MmgE/PrpD C-terminal" evidence="3">
    <location>
        <begin position="290"/>
        <end position="458"/>
    </location>
</feature>
<evidence type="ECO:0000313" key="4">
    <source>
        <dbReference type="EMBL" id="PVI02561.1"/>
    </source>
</evidence>
<dbReference type="AlphaFoldDB" id="A0A2V1DWL1"/>
<feature type="domain" description="MmgE/PrpD N-terminal" evidence="2">
    <location>
        <begin position="20"/>
        <end position="258"/>
    </location>
</feature>
<name>A0A2V1DWL1_9PLEO</name>
<dbReference type="InterPro" id="IPR005656">
    <property type="entry name" value="MmgE_PrpD"/>
</dbReference>
<dbReference type="PANTHER" id="PTHR16943">
    <property type="entry name" value="2-METHYLCITRATE DEHYDRATASE-RELATED"/>
    <property type="match status" value="1"/>
</dbReference>
<dbReference type="Proteomes" id="UP000244855">
    <property type="component" value="Unassembled WGS sequence"/>
</dbReference>
<evidence type="ECO:0000313" key="5">
    <source>
        <dbReference type="Proteomes" id="UP000244855"/>
    </source>
</evidence>
<dbReference type="PANTHER" id="PTHR16943:SF8">
    <property type="entry name" value="2-METHYLCITRATE DEHYDRATASE"/>
    <property type="match status" value="1"/>
</dbReference>
<gene>
    <name evidence="4" type="ORF">DM02DRAFT_589224</name>
</gene>
<dbReference type="EMBL" id="KZ805341">
    <property type="protein sequence ID" value="PVI02561.1"/>
    <property type="molecule type" value="Genomic_DNA"/>
</dbReference>
<dbReference type="InterPro" id="IPR042188">
    <property type="entry name" value="MmgE/PrpD_sf_2"/>
</dbReference>
<accession>A0A2V1DWL1</accession>
<sequence length="490" mass="53131">MVESTEAEKSGVQVPGLTAKLCEWVGALQLSDVPEEVVTRTKYLILDGLACAIIGAHLPWSETGTKAVLSMEAAGSCSVWGWEKKIGPLPASLLNSSFIQSFELDDFHSEAPIHSSAVVLPALLALLQHTESPVADTQFLIAALIGYELGPRVGLGLWGGDILSRGWHSGAVFGPAAAAAATSKLLNLQPGKIEEAIGIACTQACGLMSAQYGSMVKRMQHGFAARNGLFSTLMVSQGYTGIKEVLETPYGGFISTFGNGGTREPPTTPHRIIENLGSAWELQNINVKPYASMAATHGTVDCIRKIQELHPNALSDVDEVEEIIVEMSGPAFKKGGWVPERPVKSTSAQMSAPYAAACQIVDGAVFVQQFAPAFLEREEIWKWAHKFRCVHNPEFDRDKKTMWGQKMTTSFKNASREKIEVFVPAPRGVKPLLTNEEILEKWRKLTEDIIDVDVRDKIEGLVLGLGGGIEVHQIVELLGKQTQQLASFKS</sequence>
<dbReference type="Gene3D" id="1.10.4100.10">
    <property type="entry name" value="2-methylcitrate dehydratase PrpD"/>
    <property type="match status" value="1"/>
</dbReference>
<dbReference type="InterPro" id="IPR042183">
    <property type="entry name" value="MmgE/PrpD_sf_1"/>
</dbReference>